<evidence type="ECO:0000256" key="7">
    <source>
        <dbReference type="ARBA" id="ARBA00022786"/>
    </source>
</evidence>
<reference evidence="11" key="1">
    <citation type="journal article" date="2020" name="Stud. Mycol.">
        <title>101 Dothideomycetes genomes: a test case for predicting lifestyles and emergence of pathogens.</title>
        <authorList>
            <person name="Haridas S."/>
            <person name="Albert R."/>
            <person name="Binder M."/>
            <person name="Bloem J."/>
            <person name="Labutti K."/>
            <person name="Salamov A."/>
            <person name="Andreopoulos B."/>
            <person name="Baker S."/>
            <person name="Barry K."/>
            <person name="Bills G."/>
            <person name="Bluhm B."/>
            <person name="Cannon C."/>
            <person name="Castanera R."/>
            <person name="Culley D."/>
            <person name="Daum C."/>
            <person name="Ezra D."/>
            <person name="Gonzalez J."/>
            <person name="Henrissat B."/>
            <person name="Kuo A."/>
            <person name="Liang C."/>
            <person name="Lipzen A."/>
            <person name="Lutzoni F."/>
            <person name="Magnuson J."/>
            <person name="Mondo S."/>
            <person name="Nolan M."/>
            <person name="Ohm R."/>
            <person name="Pangilinan J."/>
            <person name="Park H.-J."/>
            <person name="Ramirez L."/>
            <person name="Alfaro M."/>
            <person name="Sun H."/>
            <person name="Tritt A."/>
            <person name="Yoshinaga Y."/>
            <person name="Zwiers L.-H."/>
            <person name="Turgeon B."/>
            <person name="Goodwin S."/>
            <person name="Spatafora J."/>
            <person name="Crous P."/>
            <person name="Grigoriev I."/>
        </authorList>
    </citation>
    <scope>NUCLEOTIDE SEQUENCE</scope>
    <source>
        <strain evidence="11">CBS 262.69</strain>
    </source>
</reference>
<sequence>MAAHLHRCVVCHSRKPADEFPRGLNGNTHITITCHTCLGQVSNTRELLSELGRSMRTRPMTRTSTAAVDGDSERAQRAHKRKREDFPLAPPKKRKPSVPLPTYATCLVCDEEKEASAFPSRRIQRGWYMKSDIAKGGDCPNSCMNHLGFTRSTFRWRTAPTCKACITMWLTASLDSGAVNLSCPDERCRQKWAPEIVQIYLDQRSFDFYCDDAFTTWVAEQRDMVHCPKCNELQISGVERAGYPHMECASCHERLCVICKVPWHKDMTCQDWYLAHASDAQKEEEKELIKSLVAEGARRCPHCALAVVKDGGCPSMRCTRCRRDFWWLVAEPVRAAGSAPGKPKELPHGWHNPYPDRGCEADMQKTAGPLPPLTTQVLPVVPPQY</sequence>
<keyword evidence="8" id="KW-0862">Zinc</keyword>
<dbReference type="EC" id="2.3.2.31" evidence="2"/>
<dbReference type="Pfam" id="PF22191">
    <property type="entry name" value="IBR_1"/>
    <property type="match status" value="1"/>
</dbReference>
<dbReference type="InterPro" id="IPR031127">
    <property type="entry name" value="E3_UB_ligase_RBR"/>
</dbReference>
<dbReference type="GO" id="GO:0061630">
    <property type="term" value="F:ubiquitin protein ligase activity"/>
    <property type="evidence" value="ECO:0007669"/>
    <property type="project" value="UniProtKB-EC"/>
</dbReference>
<evidence type="ECO:0000259" key="10">
    <source>
        <dbReference type="PROSITE" id="PS51873"/>
    </source>
</evidence>
<organism evidence="11 12">
    <name type="scientific">Trichodelitschia bisporula</name>
    <dbReference type="NCBI Taxonomy" id="703511"/>
    <lineage>
        <taxon>Eukaryota</taxon>
        <taxon>Fungi</taxon>
        <taxon>Dikarya</taxon>
        <taxon>Ascomycota</taxon>
        <taxon>Pezizomycotina</taxon>
        <taxon>Dothideomycetes</taxon>
        <taxon>Dothideomycetes incertae sedis</taxon>
        <taxon>Phaeotrichales</taxon>
        <taxon>Phaeotrichaceae</taxon>
        <taxon>Trichodelitschia</taxon>
    </lineage>
</organism>
<evidence type="ECO:0000256" key="4">
    <source>
        <dbReference type="ARBA" id="ARBA00022723"/>
    </source>
</evidence>
<evidence type="ECO:0000256" key="3">
    <source>
        <dbReference type="ARBA" id="ARBA00022679"/>
    </source>
</evidence>
<proteinExistence type="predicted"/>
<comment type="catalytic activity">
    <reaction evidence="1">
        <text>[E2 ubiquitin-conjugating enzyme]-S-ubiquitinyl-L-cysteine + [acceptor protein]-L-lysine = [E2 ubiquitin-conjugating enzyme]-L-cysteine + [acceptor protein]-N(6)-ubiquitinyl-L-lysine.</text>
        <dbReference type="EC" id="2.3.2.31"/>
    </reaction>
</comment>
<evidence type="ECO:0000256" key="5">
    <source>
        <dbReference type="ARBA" id="ARBA00022737"/>
    </source>
</evidence>
<dbReference type="Pfam" id="PF01485">
    <property type="entry name" value="IBR"/>
    <property type="match status" value="1"/>
</dbReference>
<dbReference type="InterPro" id="IPR002867">
    <property type="entry name" value="IBR_dom"/>
</dbReference>
<dbReference type="InterPro" id="IPR044066">
    <property type="entry name" value="TRIAD_supradom"/>
</dbReference>
<dbReference type="AlphaFoldDB" id="A0A6G1HND5"/>
<keyword evidence="7" id="KW-0833">Ubl conjugation pathway</keyword>
<dbReference type="EMBL" id="ML996703">
    <property type="protein sequence ID" value="KAF2397347.1"/>
    <property type="molecule type" value="Genomic_DNA"/>
</dbReference>
<dbReference type="SUPFAM" id="SSF57850">
    <property type="entry name" value="RING/U-box"/>
    <property type="match status" value="3"/>
</dbReference>
<dbReference type="OrthoDB" id="1431934at2759"/>
<keyword evidence="5" id="KW-0677">Repeat</keyword>
<keyword evidence="4" id="KW-0479">Metal-binding</keyword>
<dbReference type="Gene3D" id="1.20.120.1750">
    <property type="match status" value="1"/>
</dbReference>
<dbReference type="GO" id="GO:0008270">
    <property type="term" value="F:zinc ion binding"/>
    <property type="evidence" value="ECO:0007669"/>
    <property type="project" value="UniProtKB-KW"/>
</dbReference>
<gene>
    <name evidence="11" type="ORF">EJ06DRAFT_584309</name>
</gene>
<dbReference type="PROSITE" id="PS51873">
    <property type="entry name" value="TRIAD"/>
    <property type="match status" value="1"/>
</dbReference>
<evidence type="ECO:0000256" key="8">
    <source>
        <dbReference type="ARBA" id="ARBA00022833"/>
    </source>
</evidence>
<feature type="region of interest" description="Disordered" evidence="9">
    <location>
        <begin position="58"/>
        <end position="97"/>
    </location>
</feature>
<dbReference type="GO" id="GO:0016567">
    <property type="term" value="P:protein ubiquitination"/>
    <property type="evidence" value="ECO:0007669"/>
    <property type="project" value="InterPro"/>
</dbReference>
<dbReference type="SMART" id="SM00647">
    <property type="entry name" value="IBR"/>
    <property type="match status" value="1"/>
</dbReference>
<keyword evidence="6" id="KW-0863">Zinc-finger</keyword>
<evidence type="ECO:0000313" key="11">
    <source>
        <dbReference type="EMBL" id="KAF2397347.1"/>
    </source>
</evidence>
<evidence type="ECO:0000256" key="9">
    <source>
        <dbReference type="SAM" id="MobiDB-lite"/>
    </source>
</evidence>
<evidence type="ECO:0000313" key="12">
    <source>
        <dbReference type="Proteomes" id="UP000799640"/>
    </source>
</evidence>
<evidence type="ECO:0000256" key="6">
    <source>
        <dbReference type="ARBA" id="ARBA00022771"/>
    </source>
</evidence>
<name>A0A6G1HND5_9PEZI</name>
<dbReference type="PANTHER" id="PTHR11685">
    <property type="entry name" value="RBR FAMILY RING FINGER AND IBR DOMAIN-CONTAINING"/>
    <property type="match status" value="1"/>
</dbReference>
<accession>A0A6G1HND5</accession>
<keyword evidence="3" id="KW-0808">Transferase</keyword>
<evidence type="ECO:0000256" key="1">
    <source>
        <dbReference type="ARBA" id="ARBA00001798"/>
    </source>
</evidence>
<protein>
    <recommendedName>
        <fullName evidence="2">RBR-type E3 ubiquitin transferase</fullName>
        <ecNumber evidence="2">2.3.2.31</ecNumber>
    </recommendedName>
</protein>
<dbReference type="Proteomes" id="UP000799640">
    <property type="component" value="Unassembled WGS sequence"/>
</dbReference>
<feature type="domain" description="RING-type" evidence="10">
    <location>
        <begin position="135"/>
        <end position="355"/>
    </location>
</feature>
<keyword evidence="12" id="KW-1185">Reference proteome</keyword>
<evidence type="ECO:0000256" key="2">
    <source>
        <dbReference type="ARBA" id="ARBA00012251"/>
    </source>
</evidence>